<reference evidence="20" key="1">
    <citation type="journal article" date="2014" name="Genome Announc.">
        <title>Genome sequence and annotation of Acremonium chrysogenum, producer of the beta-lactam antibiotic cephalosporin C.</title>
        <authorList>
            <person name="Terfehr D."/>
            <person name="Dahlmann T.A."/>
            <person name="Specht T."/>
            <person name="Zadra I."/>
            <person name="Kuernsteiner H."/>
            <person name="Kueck U."/>
        </authorList>
    </citation>
    <scope>NUCLEOTIDE SEQUENCE [LARGE SCALE GENOMIC DNA]</scope>
    <source>
        <strain evidence="20">ATCC 11550 / CBS 779.69 / DSM 880 / IAM 14645 / JCM 23072 / IMI 49137</strain>
    </source>
</reference>
<evidence type="ECO:0000256" key="11">
    <source>
        <dbReference type="ARBA" id="ARBA00023316"/>
    </source>
</evidence>
<name>A0A086T141_HAPC1</name>
<evidence type="ECO:0000256" key="13">
    <source>
        <dbReference type="ARBA" id="ARBA00037126"/>
    </source>
</evidence>
<dbReference type="SUPFAM" id="SSF51445">
    <property type="entry name" value="(Trans)glycosidases"/>
    <property type="match status" value="1"/>
</dbReference>
<evidence type="ECO:0000313" key="19">
    <source>
        <dbReference type="EMBL" id="KFH43073.1"/>
    </source>
</evidence>
<evidence type="ECO:0000256" key="1">
    <source>
        <dbReference type="ARBA" id="ARBA00004401"/>
    </source>
</evidence>
<evidence type="ECO:0000256" key="8">
    <source>
        <dbReference type="ARBA" id="ARBA00023136"/>
    </source>
</evidence>
<evidence type="ECO:0000259" key="18">
    <source>
        <dbReference type="Pfam" id="PF00150"/>
    </source>
</evidence>
<keyword evidence="8" id="KW-0472">Membrane</keyword>
<dbReference type="GO" id="GO:0004338">
    <property type="term" value="F:glucan exo-1,3-beta-glucosidase activity"/>
    <property type="evidence" value="ECO:0007669"/>
    <property type="project" value="UniProtKB-EC"/>
</dbReference>
<sequence length="408" mass="46213">MQSKLSALALFLATTSAWTPYTRDLVNAASTKRWLPSADKIRGVNLGSQFIIEPWMATDEWAGMGCGGRNDEWTCVEALGQDAADEAFRKHWDTWTTREDIDLIASLGLNTIRIPVGFWIREDLVNDGEHYPRGGLEFLDRLVGWAKDAGLYVIMDLHGGPGSQTPNQQFTGHGVDYPEFYNQENYERALKFLEWMADRIHTNQAYYNVGMLQVMNEPVHSSEYPSEAADMIAKFYPQAYERIRAAEAKLNVADADRLHIQYMGTAWGSGDPTSSLPSTEGTAFDDHRYYRWDPSVERSKSGYINAACNDQREDGIIVGEWSLAVAEDVENNDEFSIRNASQEQIEWYRGWWAAQVQAFERSGGWVFWTWKCNWIGGFDEWRWCYKSAVAAGAIPRDAGSAAEISPCQ</sequence>
<evidence type="ECO:0000256" key="10">
    <source>
        <dbReference type="ARBA" id="ARBA00023295"/>
    </source>
</evidence>
<dbReference type="InterPro" id="IPR001547">
    <property type="entry name" value="Glyco_hydro_5"/>
</dbReference>
<dbReference type="GO" id="GO:0009251">
    <property type="term" value="P:glucan catabolic process"/>
    <property type="evidence" value="ECO:0007669"/>
    <property type="project" value="TreeGrafter"/>
</dbReference>
<evidence type="ECO:0000256" key="6">
    <source>
        <dbReference type="ARBA" id="ARBA00022968"/>
    </source>
</evidence>
<keyword evidence="11" id="KW-0961">Cell wall biogenesis/degradation</keyword>
<comment type="function">
    <text evidence="13">Glucosidase involved in the degradation of cellulosic biomass. Active on lichenan.</text>
</comment>
<accession>A0A086T141</accession>
<evidence type="ECO:0000256" key="7">
    <source>
        <dbReference type="ARBA" id="ARBA00022989"/>
    </source>
</evidence>
<gene>
    <name evidence="19" type="ORF">ACRE_061620</name>
</gene>
<evidence type="ECO:0000256" key="2">
    <source>
        <dbReference type="ARBA" id="ARBA00005641"/>
    </source>
</evidence>
<evidence type="ECO:0000256" key="17">
    <source>
        <dbReference type="SAM" id="SignalP"/>
    </source>
</evidence>
<keyword evidence="7" id="KW-1133">Transmembrane helix</keyword>
<keyword evidence="20" id="KW-1185">Reference proteome</keyword>
<dbReference type="GO" id="GO:0071555">
    <property type="term" value="P:cell wall organization"/>
    <property type="evidence" value="ECO:0007669"/>
    <property type="project" value="UniProtKB-KW"/>
</dbReference>
<dbReference type="InterPro" id="IPR017853">
    <property type="entry name" value="GH"/>
</dbReference>
<comment type="catalytic activity">
    <reaction evidence="12">
        <text>Successive hydrolysis of beta-D-glucose units from the non-reducing ends of (1-&gt;3)-beta-D-glucans, releasing alpha-glucose.</text>
        <dbReference type="EC" id="3.2.1.58"/>
    </reaction>
</comment>
<comment type="similarity">
    <text evidence="2 16">Belongs to the glycosyl hydrolase 5 (cellulase A) family.</text>
</comment>
<dbReference type="STRING" id="857340.A0A086T141"/>
<keyword evidence="9" id="KW-0325">Glycoprotein</keyword>
<evidence type="ECO:0000256" key="14">
    <source>
        <dbReference type="ARBA" id="ARBA00038929"/>
    </source>
</evidence>
<evidence type="ECO:0000256" key="3">
    <source>
        <dbReference type="ARBA" id="ARBA00022475"/>
    </source>
</evidence>
<proteinExistence type="inferred from homology"/>
<evidence type="ECO:0000313" key="20">
    <source>
        <dbReference type="Proteomes" id="UP000029964"/>
    </source>
</evidence>
<keyword evidence="6" id="KW-0735">Signal-anchor</keyword>
<dbReference type="OrthoDB" id="1887033at2759"/>
<organism evidence="19 20">
    <name type="scientific">Hapsidospora chrysogenum (strain ATCC 11550 / CBS 779.69 / DSM 880 / IAM 14645 / JCM 23072 / IMI 49137)</name>
    <name type="common">Acremonium chrysogenum</name>
    <dbReference type="NCBI Taxonomy" id="857340"/>
    <lineage>
        <taxon>Eukaryota</taxon>
        <taxon>Fungi</taxon>
        <taxon>Dikarya</taxon>
        <taxon>Ascomycota</taxon>
        <taxon>Pezizomycotina</taxon>
        <taxon>Sordariomycetes</taxon>
        <taxon>Hypocreomycetidae</taxon>
        <taxon>Hypocreales</taxon>
        <taxon>Bionectriaceae</taxon>
        <taxon>Hapsidospora</taxon>
    </lineage>
</organism>
<dbReference type="EC" id="3.2.1.58" evidence="14"/>
<feature type="chain" id="PRO_5001815275" description="glucan 1,3-beta-glucosidase" evidence="17">
    <location>
        <begin position="18"/>
        <end position="408"/>
    </location>
</feature>
<dbReference type="HOGENOM" id="CLU_004624_7_0_1"/>
<protein>
    <recommendedName>
        <fullName evidence="14">glucan 1,3-beta-glucosidase</fullName>
        <ecNumber evidence="14">3.2.1.58</ecNumber>
    </recommendedName>
    <alternativeName>
        <fullName evidence="15">Exo-1,3-beta-glucanase D</fullName>
    </alternativeName>
</protein>
<evidence type="ECO:0000256" key="4">
    <source>
        <dbReference type="ARBA" id="ARBA00022692"/>
    </source>
</evidence>
<dbReference type="PANTHER" id="PTHR31297">
    <property type="entry name" value="GLUCAN ENDO-1,6-BETA-GLUCOSIDASE B"/>
    <property type="match status" value="1"/>
</dbReference>
<dbReference type="GO" id="GO:0009986">
    <property type="term" value="C:cell surface"/>
    <property type="evidence" value="ECO:0007669"/>
    <property type="project" value="TreeGrafter"/>
</dbReference>
<dbReference type="EMBL" id="JPKY01000078">
    <property type="protein sequence ID" value="KFH43073.1"/>
    <property type="molecule type" value="Genomic_DNA"/>
</dbReference>
<dbReference type="Proteomes" id="UP000029964">
    <property type="component" value="Unassembled WGS sequence"/>
</dbReference>
<dbReference type="Pfam" id="PF00150">
    <property type="entry name" value="Cellulase"/>
    <property type="match status" value="1"/>
</dbReference>
<evidence type="ECO:0000256" key="16">
    <source>
        <dbReference type="RuleBase" id="RU361153"/>
    </source>
</evidence>
<feature type="domain" description="Glycoside hydrolase family 5" evidence="18">
    <location>
        <begin position="86"/>
        <end position="371"/>
    </location>
</feature>
<dbReference type="AlphaFoldDB" id="A0A086T141"/>
<keyword evidence="4" id="KW-0812">Transmembrane</keyword>
<dbReference type="Gene3D" id="3.20.20.80">
    <property type="entry name" value="Glycosidases"/>
    <property type="match status" value="1"/>
</dbReference>
<evidence type="ECO:0000256" key="12">
    <source>
        <dbReference type="ARBA" id="ARBA00036824"/>
    </source>
</evidence>
<dbReference type="GO" id="GO:0005886">
    <property type="term" value="C:plasma membrane"/>
    <property type="evidence" value="ECO:0007669"/>
    <property type="project" value="UniProtKB-SubCell"/>
</dbReference>
<dbReference type="GO" id="GO:0005576">
    <property type="term" value="C:extracellular region"/>
    <property type="evidence" value="ECO:0007669"/>
    <property type="project" value="TreeGrafter"/>
</dbReference>
<keyword evidence="10 16" id="KW-0326">Glycosidase</keyword>
<keyword evidence="5 16" id="KW-0378">Hydrolase</keyword>
<evidence type="ECO:0000256" key="5">
    <source>
        <dbReference type="ARBA" id="ARBA00022801"/>
    </source>
</evidence>
<comment type="subcellular location">
    <subcellularLocation>
        <location evidence="1">Cell membrane</location>
        <topology evidence="1">Single-pass type II membrane protein</topology>
    </subcellularLocation>
</comment>
<dbReference type="InterPro" id="IPR050386">
    <property type="entry name" value="Glycosyl_hydrolase_5"/>
</dbReference>
<evidence type="ECO:0000256" key="9">
    <source>
        <dbReference type="ARBA" id="ARBA00023180"/>
    </source>
</evidence>
<dbReference type="PANTHER" id="PTHR31297:SF34">
    <property type="entry name" value="GLUCAN 1,3-BETA-GLUCOSIDASE 2"/>
    <property type="match status" value="1"/>
</dbReference>
<comment type="caution">
    <text evidence="19">The sequence shown here is derived from an EMBL/GenBank/DDBJ whole genome shotgun (WGS) entry which is preliminary data.</text>
</comment>
<keyword evidence="3" id="KW-1003">Cell membrane</keyword>
<feature type="signal peptide" evidence="17">
    <location>
        <begin position="1"/>
        <end position="17"/>
    </location>
</feature>
<evidence type="ECO:0000256" key="15">
    <source>
        <dbReference type="ARBA" id="ARBA00041260"/>
    </source>
</evidence>
<keyword evidence="17" id="KW-0732">Signal</keyword>